<dbReference type="SUPFAM" id="SSF56112">
    <property type="entry name" value="Protein kinase-like (PK-like)"/>
    <property type="match status" value="1"/>
</dbReference>
<proteinExistence type="predicted"/>
<dbReference type="InterPro" id="IPR011009">
    <property type="entry name" value="Kinase-like_dom_sf"/>
</dbReference>
<gene>
    <name evidence="1" type="ORF">JHD44_17785</name>
</gene>
<organism evidence="1 2">
    <name type="scientific">Marinomonas ostreistagni</name>
    <dbReference type="NCBI Taxonomy" id="359209"/>
    <lineage>
        <taxon>Bacteria</taxon>
        <taxon>Pseudomonadati</taxon>
        <taxon>Pseudomonadota</taxon>
        <taxon>Gammaproteobacteria</taxon>
        <taxon>Oceanospirillales</taxon>
        <taxon>Oceanospirillaceae</taxon>
        <taxon>Marinomonas</taxon>
    </lineage>
</organism>
<dbReference type="Proteomes" id="UP000598488">
    <property type="component" value="Unassembled WGS sequence"/>
</dbReference>
<evidence type="ECO:0000313" key="2">
    <source>
        <dbReference type="Proteomes" id="UP000598488"/>
    </source>
</evidence>
<dbReference type="EMBL" id="JAEMUH010000022">
    <property type="protein sequence ID" value="MBJ7552537.1"/>
    <property type="molecule type" value="Genomic_DNA"/>
</dbReference>
<evidence type="ECO:0008006" key="3">
    <source>
        <dbReference type="Google" id="ProtNLM"/>
    </source>
</evidence>
<protein>
    <recommendedName>
        <fullName evidence="3">Protein kinase domain-containing protein</fullName>
    </recommendedName>
</protein>
<sequence>MLLGSGHMGEVFAINDDVVAKVFYPNLSQDIVQYEVDMTRCAKSSPVNVVEAGNIFEHEGRFGAYFQRAYGISALDACLKKPWKPLSYAKVFDISTSFFHG</sequence>
<name>A0ABS0ZFT4_9GAMM</name>
<dbReference type="RefSeq" id="WP_199464075.1">
    <property type="nucleotide sequence ID" value="NZ_JAEMUH010000022.1"/>
</dbReference>
<accession>A0ABS0ZFT4</accession>
<evidence type="ECO:0000313" key="1">
    <source>
        <dbReference type="EMBL" id="MBJ7552537.1"/>
    </source>
</evidence>
<keyword evidence="2" id="KW-1185">Reference proteome</keyword>
<comment type="caution">
    <text evidence="1">The sequence shown here is derived from an EMBL/GenBank/DDBJ whole genome shotgun (WGS) entry which is preliminary data.</text>
</comment>
<reference evidence="1 2" key="1">
    <citation type="submission" date="2020-12" db="EMBL/GenBank/DDBJ databases">
        <title>Comparative genome analysis of fungal antagonists Marinomonas ostreistagni 398 and M. spartinae 468.</title>
        <authorList>
            <person name="Fields J.L."/>
            <person name="Mavrodi O.V."/>
            <person name="Biber P.D."/>
            <person name="Indest K.J."/>
            <person name="Mavrodi D.V."/>
        </authorList>
    </citation>
    <scope>NUCLEOTIDE SEQUENCE [LARGE SCALE GENOMIC DNA]</scope>
    <source>
        <strain evidence="1 2">USM7</strain>
    </source>
</reference>